<organism evidence="2 3">
    <name type="scientific">Colletotrichum abscissum</name>
    <dbReference type="NCBI Taxonomy" id="1671311"/>
    <lineage>
        <taxon>Eukaryota</taxon>
        <taxon>Fungi</taxon>
        <taxon>Dikarya</taxon>
        <taxon>Ascomycota</taxon>
        <taxon>Pezizomycotina</taxon>
        <taxon>Sordariomycetes</taxon>
        <taxon>Hypocreomycetidae</taxon>
        <taxon>Glomerellales</taxon>
        <taxon>Glomerellaceae</taxon>
        <taxon>Colletotrichum</taxon>
        <taxon>Colletotrichum acutatum species complex</taxon>
    </lineage>
</organism>
<proteinExistence type="predicted"/>
<dbReference type="Proteomes" id="UP001056436">
    <property type="component" value="Unassembled WGS sequence"/>
</dbReference>
<feature type="region of interest" description="Disordered" evidence="1">
    <location>
        <begin position="176"/>
        <end position="198"/>
    </location>
</feature>
<name>A0A9P9XCU9_9PEZI</name>
<keyword evidence="3" id="KW-1185">Reference proteome</keyword>
<comment type="caution">
    <text evidence="2">The sequence shown here is derived from an EMBL/GenBank/DDBJ whole genome shotgun (WGS) entry which is preliminary data.</text>
</comment>
<dbReference type="OrthoDB" id="4848174at2759"/>
<reference evidence="2" key="1">
    <citation type="submission" date="2019-01" db="EMBL/GenBank/DDBJ databases">
        <title>Colletotrichum abscissum LGMF1257.</title>
        <authorList>
            <person name="Baroncelli R."/>
        </authorList>
    </citation>
    <scope>NUCLEOTIDE SEQUENCE</scope>
    <source>
        <strain evidence="2">Ca142</strain>
    </source>
</reference>
<protein>
    <submittedName>
        <fullName evidence="2">Uncharacterized protein</fullName>
    </submittedName>
</protein>
<gene>
    <name evidence="2" type="ORF">CABS02_08161</name>
</gene>
<dbReference type="AlphaFoldDB" id="A0A9P9XCU9"/>
<evidence type="ECO:0000256" key="1">
    <source>
        <dbReference type="SAM" id="MobiDB-lite"/>
    </source>
</evidence>
<evidence type="ECO:0000313" key="3">
    <source>
        <dbReference type="Proteomes" id="UP001056436"/>
    </source>
</evidence>
<accession>A0A9P9XCU9</accession>
<evidence type="ECO:0000313" key="2">
    <source>
        <dbReference type="EMBL" id="KAI3548958.1"/>
    </source>
</evidence>
<sequence length="198" mass="22321">MCEEILFSHLVAEDDSGCTLVNVTPHYPESLSMRYFLEKFVEASDEFFEVDFSLSTSSVQTAFIDSWPVDISDENGAGEATLCTLGASSRLKERRNMMNKYQESDIVEDSPYWSHIGVKGLLEYLEEDIIQQIHYDMQNQDDYIASQPILLGGNSGHHTTTKLNIQACNGEVIGDRHGDNIKDDHQAPHEFNHKAKSS</sequence>
<dbReference type="EMBL" id="SDAQ01000047">
    <property type="protein sequence ID" value="KAI3548958.1"/>
    <property type="molecule type" value="Genomic_DNA"/>
</dbReference>